<name>A0A194VQG6_CYTMA</name>
<protein>
    <submittedName>
        <fullName evidence="1">Uncharacterized protein</fullName>
    </submittedName>
</protein>
<organism evidence="1 2">
    <name type="scientific">Cytospora mali</name>
    <name type="common">Apple Valsa canker fungus</name>
    <name type="synonym">Valsa mali</name>
    <dbReference type="NCBI Taxonomy" id="578113"/>
    <lineage>
        <taxon>Eukaryota</taxon>
        <taxon>Fungi</taxon>
        <taxon>Dikarya</taxon>
        <taxon>Ascomycota</taxon>
        <taxon>Pezizomycotina</taxon>
        <taxon>Sordariomycetes</taxon>
        <taxon>Sordariomycetidae</taxon>
        <taxon>Diaporthales</taxon>
        <taxon>Cytosporaceae</taxon>
        <taxon>Cytospora</taxon>
    </lineage>
</organism>
<evidence type="ECO:0000313" key="2">
    <source>
        <dbReference type="Proteomes" id="UP000078559"/>
    </source>
</evidence>
<gene>
    <name evidence="1" type="ORF">VM1G_11367</name>
</gene>
<reference evidence="1" key="1">
    <citation type="submission" date="2014-12" db="EMBL/GenBank/DDBJ databases">
        <title>Genome Sequence of Valsa Canker Pathogens Uncovers a Specific Adaption of Colonization on Woody Bark.</title>
        <authorList>
            <person name="Yin Z."/>
            <person name="Liu H."/>
            <person name="Gao X."/>
            <person name="Li Z."/>
            <person name="Song N."/>
            <person name="Ke X."/>
            <person name="Dai Q."/>
            <person name="Wu Y."/>
            <person name="Sun Y."/>
            <person name="Xu J.-R."/>
            <person name="Kang Z.K."/>
            <person name="Wang L."/>
            <person name="Huang L."/>
        </authorList>
    </citation>
    <scope>NUCLEOTIDE SEQUENCE [LARGE SCALE GENOMIC DNA]</scope>
    <source>
        <strain evidence="1">03-8</strain>
    </source>
</reference>
<evidence type="ECO:0000313" key="1">
    <source>
        <dbReference type="EMBL" id="KUI66426.1"/>
    </source>
</evidence>
<proteinExistence type="predicted"/>
<accession>A0A194VQG6</accession>
<keyword evidence="2" id="KW-1185">Reference proteome</keyword>
<sequence>MNPEASCIPAVNGDSAWDARRQNNLWAGFGEKGIPNQCKKAELATAQSSVVQGASTVTNEIRSETLRKDLMTAVAD</sequence>
<dbReference type="Proteomes" id="UP000078559">
    <property type="component" value="Chromosome 2"/>
</dbReference>
<dbReference type="EMBL" id="CM003099">
    <property type="protein sequence ID" value="KUI66426.1"/>
    <property type="molecule type" value="Genomic_DNA"/>
</dbReference>
<dbReference type="AlphaFoldDB" id="A0A194VQG6"/>